<proteinExistence type="inferred from homology"/>
<keyword evidence="4" id="KW-0134">Cell wall</keyword>
<evidence type="ECO:0000256" key="2">
    <source>
        <dbReference type="ARBA" id="ARBA00004141"/>
    </source>
</evidence>
<evidence type="ECO:0000256" key="1">
    <source>
        <dbReference type="ARBA" id="ARBA00001947"/>
    </source>
</evidence>
<feature type="region of interest" description="Disordered" evidence="16">
    <location>
        <begin position="231"/>
        <end position="305"/>
    </location>
</feature>
<keyword evidence="15 17" id="KW-0472">Membrane</keyword>
<dbReference type="Pfam" id="PF05342">
    <property type="entry name" value="Peptidase_M26_N"/>
    <property type="match status" value="1"/>
</dbReference>
<dbReference type="EMBL" id="AEDU01000009">
    <property type="protein sequence ID" value="EFN98857.1"/>
    <property type="molecule type" value="Genomic_DNA"/>
</dbReference>
<evidence type="ECO:0000259" key="18">
    <source>
        <dbReference type="PROSITE" id="PS51109"/>
    </source>
</evidence>
<dbReference type="SMART" id="SM01208">
    <property type="entry name" value="G5"/>
    <property type="match status" value="1"/>
</dbReference>
<feature type="compositionally biased region" description="Basic and acidic residues" evidence="16">
    <location>
        <begin position="277"/>
        <end position="296"/>
    </location>
</feature>
<dbReference type="Proteomes" id="UP000004966">
    <property type="component" value="Unassembled WGS sequence"/>
</dbReference>
<keyword evidence="5" id="KW-0964">Secreted</keyword>
<keyword evidence="14" id="KW-0572">Peptidoglycan-anchor</keyword>
<dbReference type="Gene3D" id="2.160.20.110">
    <property type="match status" value="1"/>
</dbReference>
<evidence type="ECO:0000256" key="16">
    <source>
        <dbReference type="SAM" id="MobiDB-lite"/>
    </source>
</evidence>
<evidence type="ECO:0000256" key="7">
    <source>
        <dbReference type="ARBA" id="ARBA00022692"/>
    </source>
</evidence>
<comment type="subcellular location">
    <subcellularLocation>
        <location evidence="2">Membrane</location>
        <topology evidence="2">Multi-pass membrane protein</topology>
    </subcellularLocation>
</comment>
<keyword evidence="11" id="KW-0862">Zinc</keyword>
<dbReference type="InterPro" id="IPR008006">
    <property type="entry name" value="Peptidase_M26_N_dom"/>
</dbReference>
<dbReference type="InterPro" id="IPR011493">
    <property type="entry name" value="GLUG"/>
</dbReference>
<keyword evidence="9" id="KW-0732">Signal</keyword>
<dbReference type="MEROPS" id="M26.001"/>
<dbReference type="Pfam" id="PF04650">
    <property type="entry name" value="YSIRK_signal"/>
    <property type="match status" value="1"/>
</dbReference>
<keyword evidence="8" id="KW-0479">Metal-binding</keyword>
<dbReference type="RefSeq" id="WP_000417195.1">
    <property type="nucleotide sequence ID" value="NZ_AEDU01000009.1"/>
</dbReference>
<feature type="transmembrane region" description="Helical" evidence="17">
    <location>
        <begin position="105"/>
        <end position="122"/>
    </location>
</feature>
<evidence type="ECO:0000256" key="14">
    <source>
        <dbReference type="ARBA" id="ARBA00023088"/>
    </source>
</evidence>
<evidence type="ECO:0000256" key="13">
    <source>
        <dbReference type="ARBA" id="ARBA00023049"/>
    </source>
</evidence>
<dbReference type="InterPro" id="IPR011505">
    <property type="entry name" value="Peptidase_M26_C_dom"/>
</dbReference>
<dbReference type="InterPro" id="IPR011098">
    <property type="entry name" value="G5_dom"/>
</dbReference>
<evidence type="ECO:0000256" key="12">
    <source>
        <dbReference type="ARBA" id="ARBA00022989"/>
    </source>
</evidence>
<dbReference type="Pfam" id="PF07581">
    <property type="entry name" value="Glug"/>
    <property type="match status" value="1"/>
</dbReference>
<dbReference type="GO" id="GO:0004222">
    <property type="term" value="F:metalloendopeptidase activity"/>
    <property type="evidence" value="ECO:0007669"/>
    <property type="project" value="InterPro"/>
</dbReference>
<organism evidence="19 20">
    <name type="scientific">Streptococcus mitis SK564</name>
    <dbReference type="NCBI Taxonomy" id="585203"/>
    <lineage>
        <taxon>Bacteria</taxon>
        <taxon>Bacillati</taxon>
        <taxon>Bacillota</taxon>
        <taxon>Bacilli</taxon>
        <taxon>Lactobacillales</taxon>
        <taxon>Streptococcaceae</taxon>
        <taxon>Streptococcus</taxon>
        <taxon>Streptococcus mitis group</taxon>
    </lineage>
</organism>
<sequence>MEKYFGEKQQRFSFRKLSVGLVSATISSLFFMSVLASSSVEAQETKGVHYKYVTESELSSEEKKQLVYDIPTYMENDDETYYLVYKLNSQNQLGDLPNTGSKNEMQALVAGTSLAALGILIFAVSKKKVKNKTVLHLVLVAGIGNGVLISAHALENNLLLNYNTDYELTSGEKLPLPKDISGYTYIGYIKEENITSESKVNNQEKSAATPTKQQKVDYNVTPNFVENPSTVQAMQEEKPVSSTKPTEVQVVEKPLSTELTNPTKEEKQSLDSQVQLSEHKNLEAKKDEKVSPKEKTGVNTLNPQDEVLSGQLNKPELLYREETIETKIDFQEEIQENPDLAEGTVRVKQEGKLGKKVEVIRIFSVNNEEVSREIVSTSTTAPVTRIVEKGTKKAQVIKEQPETGAEHKEVQSGAIVEPAIQPELPAAVVTDKGEPAVQPELPEAVVTDKGVPEVQPALPEAVVTEKGEPAVQPELPEAVVTDKGETEVQPESPDTVVSDKGEPEQVAPLPEYKGPQAGAIVEPEQVAPLPEYTGPQAGAVVEPAIQPELPEAVVTDKGEPEVQPALPEAVVTEKGEPAVQPELPEAVVTDKGETEVQPESPDTVVSDKGEPEQIAPLPEYTGVQAGAIVEPEQVEAPKEYTGVQAGAIVEPEQVAPLPEYTGVQAGAIVEPEKVEAPKEYTGVQAGAIVEPEQIAPLPEYTGPQAGAIVEPEQVDPLPEYKGNIEQLKPETPVEKPKETDPEKTLELRNVSDIELYSHQTNGTYKQHVSLDSVPSNPDTYFVKVKSSAFKDVYLPVASISEELKDGRTFYKITARVDKLQQEIDHKYVENFSFYLAKKTTEETTNFTSFSNLVHAINQNLGGTYYLSASLNANEMELESDAKSYIKGNFTGRLIGEKDGKHYAIYNLKKPLFNNLSNATVEKLSLKNVSISGKNDIGSLANEAKNGTKINQVHVDGVLAGERGIGGLLAKSEQSSITESSFKGRIVNTYETTATYNIGGLVGHLTGENASIAKSKATIAISSNANSSDQTVGGLVGLVDNDAHVRDSYAEGDINNVKQFGEVAGVAGYLWDRTSGKEQHAGSLTNVLSDVNVTNGNAITAYHYNNMKVTATFSNKANRVIKVALENDEVVSKESFEERGKMLDDSQIASKKAEINPLTPPTVEPLSTSGNKESDFSKVANYQAKRALAYKNIEKLLPFYNKATIVKYGNLVNENSLLYQKELLSSVMMKDNQVITDIVSNKQTANKLLLHYKDHSSEKLDLKYQTDFAKLAEYSLGDTGLLYTPNQFLYDQNSIIKQVLPELQQVSYNSEAIRNTLGISPEVKLTELYLEDQFAKTKDHLEESLKKLLSADAALVENNQVMTGYIVDKIKRNKEALLLGMSYLERWYNFSYDKVSAKDLVMYHLDFFGKGNASPLDTLIELGKSGFNNLLAKNNVDTYAISLASHHGTKDLFNTLENYRKVFLPNTSNNEWFKSQTKAYIVEEKSNIPEVKAKQEKAGSKYSIGVYDRITNDSWKYRNMVLPLLTLPERSVFVISTISSLGFGAYDRYRNKDHQASGDLNSFVEKSAHETAERQRDHYDYWYRILDEKGREKLYRNILLYDAYKFGTDNTEGKATEVADFDNPNPAMKHFFGPVGNKVGHNGHGAYATGDAVYYMGYRMLDKDGAITYTHEMTHDSDQDIYLGGYGRRSGLGPEFFAKGLLQAPDHPEDATITINSILRHLKSDSKEGERLQVLDPTTRFKDATDLQKYVHNMFDVVYMLEYLEGQSIVNKLSVYQKMEALRKIENKYVKDPSDGNKVYATNVVRDLTIEEAEKLHSFNDMIDNNILSSREYASKTYERNGYFTIKLFAPIYAALSNDDGTPGDLMGRRMAYELLAAKGFKDGMVPYISNQYEDLAKQNGKKITIYGKERGLVTDKLVLEKLFDGKYSSWAAFKKDMYQERIAQFNHLTKVTFKDPTQSWMSNATKTIQRVNDLQQLMDEAVLKDAEERNYYYWNNYNPETDSAVHKLKRAIFKAYLDQTDDFRSSIFENKK</sequence>
<comment type="similarity">
    <text evidence="3">Belongs to the peptidase M26 family.</text>
</comment>
<dbReference type="GO" id="GO:0005576">
    <property type="term" value="C:extracellular region"/>
    <property type="evidence" value="ECO:0007669"/>
    <property type="project" value="InterPro"/>
</dbReference>
<evidence type="ECO:0000256" key="15">
    <source>
        <dbReference type="ARBA" id="ARBA00023136"/>
    </source>
</evidence>
<dbReference type="EC" id="3.4.24.13" evidence="19"/>
<evidence type="ECO:0000256" key="11">
    <source>
        <dbReference type="ARBA" id="ARBA00022833"/>
    </source>
</evidence>
<evidence type="ECO:0000256" key="4">
    <source>
        <dbReference type="ARBA" id="ARBA00022512"/>
    </source>
</evidence>
<dbReference type="Pfam" id="PF07580">
    <property type="entry name" value="Peptidase_M26_C"/>
    <property type="match status" value="1"/>
</dbReference>
<accession>E1LLG7</accession>
<evidence type="ECO:0000256" key="17">
    <source>
        <dbReference type="SAM" id="Phobius"/>
    </source>
</evidence>
<dbReference type="NCBIfam" id="TIGR01167">
    <property type="entry name" value="LPXTG_anchor"/>
    <property type="match status" value="1"/>
</dbReference>
<protein>
    <submittedName>
        <fullName evidence="19">Immunoglobulin A1 protease</fullName>
        <ecNumber evidence="19">3.4.24.13</ecNumber>
    </submittedName>
</protein>
<reference evidence="19 20" key="1">
    <citation type="submission" date="2010-09" db="EMBL/GenBank/DDBJ databases">
        <authorList>
            <person name="Daugherty S.C."/>
            <person name="Tallon L.J."/>
            <person name="Jones K.M."/>
            <person name="Liu X."/>
            <person name="Kilian M."/>
            <person name="Tettelin H."/>
        </authorList>
    </citation>
    <scope>NUCLEOTIDE SEQUENCE [LARGE SCALE GENOMIC DNA]</scope>
    <source>
        <strain evidence="19 20">SK564</strain>
    </source>
</reference>
<dbReference type="InterPro" id="IPR019931">
    <property type="entry name" value="LPXTG_anchor"/>
</dbReference>
<name>E1LLG7_STRMT</name>
<keyword evidence="6 19" id="KW-0645">Protease</keyword>
<dbReference type="NCBIfam" id="TIGR01168">
    <property type="entry name" value="YSIRK_signal"/>
    <property type="match status" value="1"/>
</dbReference>
<evidence type="ECO:0000256" key="6">
    <source>
        <dbReference type="ARBA" id="ARBA00022670"/>
    </source>
</evidence>
<dbReference type="GO" id="GO:0006508">
    <property type="term" value="P:proteolysis"/>
    <property type="evidence" value="ECO:0007669"/>
    <property type="project" value="UniProtKB-KW"/>
</dbReference>
<dbReference type="Pfam" id="PF07501">
    <property type="entry name" value="G5"/>
    <property type="match status" value="1"/>
</dbReference>
<dbReference type="eggNOG" id="COG3583">
    <property type="taxonomic scope" value="Bacteria"/>
</dbReference>
<feature type="region of interest" description="Disordered" evidence="16">
    <location>
        <begin position="481"/>
        <end position="502"/>
    </location>
</feature>
<dbReference type="GO" id="GO:0016020">
    <property type="term" value="C:membrane"/>
    <property type="evidence" value="ECO:0007669"/>
    <property type="project" value="UniProtKB-SubCell"/>
</dbReference>
<dbReference type="Pfam" id="PF00746">
    <property type="entry name" value="Gram_pos_anchor"/>
    <property type="match status" value="1"/>
</dbReference>
<evidence type="ECO:0000256" key="3">
    <source>
        <dbReference type="ARBA" id="ARBA00005425"/>
    </source>
</evidence>
<evidence type="ECO:0000256" key="9">
    <source>
        <dbReference type="ARBA" id="ARBA00022729"/>
    </source>
</evidence>
<keyword evidence="10 19" id="KW-0378">Hydrolase</keyword>
<dbReference type="eggNOG" id="COG0810">
    <property type="taxonomic scope" value="Bacteria"/>
</dbReference>
<evidence type="ECO:0000256" key="8">
    <source>
        <dbReference type="ARBA" id="ARBA00022723"/>
    </source>
</evidence>
<gene>
    <name evidence="19" type="ORF">SMSK564_0668</name>
</gene>
<comment type="caution">
    <text evidence="19">The sequence shown here is derived from an EMBL/GenBank/DDBJ whole genome shotgun (WGS) entry which is preliminary data.</text>
</comment>
<dbReference type="InterPro" id="IPR005877">
    <property type="entry name" value="YSIRK_signal_dom"/>
</dbReference>
<feature type="transmembrane region" description="Helical" evidence="17">
    <location>
        <begin position="134"/>
        <end position="154"/>
    </location>
</feature>
<evidence type="ECO:0000313" key="20">
    <source>
        <dbReference type="Proteomes" id="UP000004966"/>
    </source>
</evidence>
<evidence type="ECO:0000256" key="5">
    <source>
        <dbReference type="ARBA" id="ARBA00022525"/>
    </source>
</evidence>
<keyword evidence="7 17" id="KW-0812">Transmembrane</keyword>
<keyword evidence="13" id="KW-0482">Metalloprotease</keyword>
<feature type="domain" description="G5" evidence="18">
    <location>
        <begin position="314"/>
        <end position="393"/>
    </location>
</feature>
<dbReference type="PROSITE" id="PS51109">
    <property type="entry name" value="G5"/>
    <property type="match status" value="1"/>
</dbReference>
<comment type="cofactor">
    <cofactor evidence="1">
        <name>Zn(2+)</name>
        <dbReference type="ChEBI" id="CHEBI:29105"/>
    </cofactor>
</comment>
<feature type="region of interest" description="Disordered" evidence="16">
    <location>
        <begin position="589"/>
        <end position="610"/>
    </location>
</feature>
<evidence type="ECO:0000313" key="19">
    <source>
        <dbReference type="EMBL" id="EFN98857.1"/>
    </source>
</evidence>
<evidence type="ECO:0000256" key="10">
    <source>
        <dbReference type="ARBA" id="ARBA00022801"/>
    </source>
</evidence>
<keyword evidence="12 17" id="KW-1133">Transmembrane helix</keyword>
<dbReference type="GO" id="GO:0008270">
    <property type="term" value="F:zinc ion binding"/>
    <property type="evidence" value="ECO:0007669"/>
    <property type="project" value="InterPro"/>
</dbReference>
<dbReference type="Gene3D" id="2.20.230.10">
    <property type="entry name" value="Resuscitation-promoting factor rpfb"/>
    <property type="match status" value="1"/>
</dbReference>